<dbReference type="InterPro" id="IPR000064">
    <property type="entry name" value="NLP_P60_dom"/>
</dbReference>
<dbReference type="Gene3D" id="3.90.1720.10">
    <property type="entry name" value="endopeptidase domain like (from Nostoc punctiforme)"/>
    <property type="match status" value="1"/>
</dbReference>
<feature type="domain" description="NlpC/P60" evidence="5">
    <location>
        <begin position="164"/>
        <end position="275"/>
    </location>
</feature>
<reference evidence="6 7" key="1">
    <citation type="submission" date="2018-06" db="EMBL/GenBank/DDBJ databases">
        <authorList>
            <consortium name="Pathogen Informatics"/>
            <person name="Doyle S."/>
        </authorList>
    </citation>
    <scope>NUCLEOTIDE SEQUENCE [LARGE SCALE GENOMIC DNA]</scope>
    <source>
        <strain evidence="6 7">NCTC10821</strain>
    </source>
</reference>
<protein>
    <submittedName>
        <fullName evidence="6">NLP/P60 family protein</fullName>
        <ecNumber evidence="6">3.4.-.-</ecNumber>
    </submittedName>
</protein>
<dbReference type="RefSeq" id="WP_115279005.1">
    <property type="nucleotide sequence ID" value="NZ_AP022600.1"/>
</dbReference>
<dbReference type="PANTHER" id="PTHR47359">
    <property type="entry name" value="PEPTIDOGLYCAN DL-ENDOPEPTIDASE CWLO"/>
    <property type="match status" value="1"/>
</dbReference>
<evidence type="ECO:0000256" key="2">
    <source>
        <dbReference type="ARBA" id="ARBA00022670"/>
    </source>
</evidence>
<dbReference type="SUPFAM" id="SSF54001">
    <property type="entry name" value="Cysteine proteinases"/>
    <property type="match status" value="1"/>
</dbReference>
<keyword evidence="3 6" id="KW-0378">Hydrolase</keyword>
<sequence length="275" mass="29698">MSELDILSRAHHLFSGAGRDLPPAGDVGHLDAALRRAAELNSGQGMGPYRATVETARELLRRTAGTDAEFAELVSRARHDHVVARRLTRAVLEAARADLGAGGDSPVAQREAVRRSIARLRAQQDHVLAARRRARRRLALLLLLRYRRGRGVRGLGPVGTPESGGRAAVAVRAALSRLGMPYVWGATGPDRFDCSGLVQWAYQHAGINLDRTTYDQIHQGVAVSRSQIQPGDLVFPHSGHVQMAIGNGMVVEAPYSGANVRISRLGSDVVIRRVA</sequence>
<keyword evidence="7" id="KW-1185">Reference proteome</keyword>
<keyword evidence="4" id="KW-0788">Thiol protease</keyword>
<evidence type="ECO:0000256" key="4">
    <source>
        <dbReference type="ARBA" id="ARBA00022807"/>
    </source>
</evidence>
<dbReference type="GO" id="GO:0006508">
    <property type="term" value="P:proteolysis"/>
    <property type="evidence" value="ECO:0007669"/>
    <property type="project" value="UniProtKB-KW"/>
</dbReference>
<comment type="similarity">
    <text evidence="1">Belongs to the peptidase C40 family.</text>
</comment>
<dbReference type="AlphaFoldDB" id="A0A378TIA3"/>
<dbReference type="Pfam" id="PF00877">
    <property type="entry name" value="NLPC_P60"/>
    <property type="match status" value="1"/>
</dbReference>
<organism evidence="6 7">
    <name type="scientific">Mycolicibacterium tokaiense</name>
    <dbReference type="NCBI Taxonomy" id="39695"/>
    <lineage>
        <taxon>Bacteria</taxon>
        <taxon>Bacillati</taxon>
        <taxon>Actinomycetota</taxon>
        <taxon>Actinomycetes</taxon>
        <taxon>Mycobacteriales</taxon>
        <taxon>Mycobacteriaceae</taxon>
        <taxon>Mycolicibacterium</taxon>
    </lineage>
</organism>
<evidence type="ECO:0000256" key="1">
    <source>
        <dbReference type="ARBA" id="ARBA00007074"/>
    </source>
</evidence>
<name>A0A378TIA3_9MYCO</name>
<evidence type="ECO:0000313" key="7">
    <source>
        <dbReference type="Proteomes" id="UP000254978"/>
    </source>
</evidence>
<evidence type="ECO:0000259" key="5">
    <source>
        <dbReference type="PROSITE" id="PS51935"/>
    </source>
</evidence>
<dbReference type="InterPro" id="IPR051794">
    <property type="entry name" value="PG_Endopeptidase_C40"/>
</dbReference>
<evidence type="ECO:0000256" key="3">
    <source>
        <dbReference type="ARBA" id="ARBA00022801"/>
    </source>
</evidence>
<keyword evidence="2" id="KW-0645">Protease</keyword>
<accession>A0A378TIA3</accession>
<dbReference type="Proteomes" id="UP000254978">
    <property type="component" value="Unassembled WGS sequence"/>
</dbReference>
<dbReference type="GO" id="GO:0008234">
    <property type="term" value="F:cysteine-type peptidase activity"/>
    <property type="evidence" value="ECO:0007669"/>
    <property type="project" value="UniProtKB-KW"/>
</dbReference>
<proteinExistence type="inferred from homology"/>
<dbReference type="OrthoDB" id="3209655at2"/>
<dbReference type="PANTHER" id="PTHR47359:SF3">
    <property type="entry name" value="NLP_P60 DOMAIN-CONTAINING PROTEIN-RELATED"/>
    <property type="match status" value="1"/>
</dbReference>
<evidence type="ECO:0000313" key="6">
    <source>
        <dbReference type="EMBL" id="STZ59533.1"/>
    </source>
</evidence>
<dbReference type="PROSITE" id="PS51935">
    <property type="entry name" value="NLPC_P60"/>
    <property type="match status" value="1"/>
</dbReference>
<dbReference type="InterPro" id="IPR038765">
    <property type="entry name" value="Papain-like_cys_pep_sf"/>
</dbReference>
<dbReference type="EMBL" id="UGQT01000001">
    <property type="protein sequence ID" value="STZ59533.1"/>
    <property type="molecule type" value="Genomic_DNA"/>
</dbReference>
<dbReference type="EC" id="3.4.-.-" evidence="6"/>
<gene>
    <name evidence="6" type="ORF">NCTC10821_03066</name>
</gene>